<feature type="signal peptide" evidence="3">
    <location>
        <begin position="1"/>
        <end position="24"/>
    </location>
</feature>
<feature type="repeat" description="Cell wall-binding" evidence="2">
    <location>
        <begin position="293"/>
        <end position="312"/>
    </location>
</feature>
<feature type="repeat" description="Cell wall-binding" evidence="2">
    <location>
        <begin position="393"/>
        <end position="412"/>
    </location>
</feature>
<name>A0ABS4K3A7_9CLOT</name>
<dbReference type="RefSeq" id="WP_021283161.1">
    <property type="nucleotide sequence ID" value="NZ_JAGGLL010000005.1"/>
</dbReference>
<dbReference type="Pfam" id="PF19127">
    <property type="entry name" value="Choline_bind_3"/>
    <property type="match status" value="3"/>
</dbReference>
<proteinExistence type="predicted"/>
<dbReference type="PROSITE" id="PS51170">
    <property type="entry name" value="CW"/>
    <property type="match status" value="4"/>
</dbReference>
<dbReference type="SUPFAM" id="SSF89260">
    <property type="entry name" value="Collagen-binding domain"/>
    <property type="match status" value="1"/>
</dbReference>
<dbReference type="Gene3D" id="2.20.120.10">
    <property type="entry name" value="Multimodular pneumococcal cell wall endolysin, domain 3"/>
    <property type="match status" value="1"/>
</dbReference>
<evidence type="ECO:0000256" key="2">
    <source>
        <dbReference type="PROSITE-ProRule" id="PRU00591"/>
    </source>
</evidence>
<evidence type="ECO:0000313" key="4">
    <source>
        <dbReference type="EMBL" id="MBP2021139.1"/>
    </source>
</evidence>
<keyword evidence="3" id="KW-0732">Signal</keyword>
<protein>
    <submittedName>
        <fullName evidence="4">Glucan-binding YG repeat protein</fullName>
    </submittedName>
</protein>
<dbReference type="Proteomes" id="UP001519308">
    <property type="component" value="Unassembled WGS sequence"/>
</dbReference>
<evidence type="ECO:0000256" key="3">
    <source>
        <dbReference type="SAM" id="SignalP"/>
    </source>
</evidence>
<dbReference type="Pfam" id="PF01473">
    <property type="entry name" value="Choline_bind_1"/>
    <property type="match status" value="2"/>
</dbReference>
<feature type="chain" id="PRO_5046778249" evidence="3">
    <location>
        <begin position="25"/>
        <end position="454"/>
    </location>
</feature>
<feature type="repeat" description="Cell wall-binding" evidence="2">
    <location>
        <begin position="414"/>
        <end position="433"/>
    </location>
</feature>
<dbReference type="InterPro" id="IPR018337">
    <property type="entry name" value="Cell_wall/Cho-bd_repeat"/>
</dbReference>
<gene>
    <name evidence="4" type="ORF">J2Z44_000926</name>
</gene>
<feature type="repeat" description="Cell wall-binding" evidence="2">
    <location>
        <begin position="333"/>
        <end position="352"/>
    </location>
</feature>
<dbReference type="Gene3D" id="2.60.120.380">
    <property type="match status" value="2"/>
</dbReference>
<dbReference type="Gene3D" id="2.10.270.10">
    <property type="entry name" value="Cholin Binding"/>
    <property type="match status" value="3"/>
</dbReference>
<accession>A0ABS4K3A7</accession>
<dbReference type="EMBL" id="JAGGLL010000005">
    <property type="protein sequence ID" value="MBP2021139.1"/>
    <property type="molecule type" value="Genomic_DNA"/>
</dbReference>
<keyword evidence="1" id="KW-0677">Repeat</keyword>
<evidence type="ECO:0000313" key="5">
    <source>
        <dbReference type="Proteomes" id="UP001519308"/>
    </source>
</evidence>
<reference evidence="4 5" key="1">
    <citation type="submission" date="2021-03" db="EMBL/GenBank/DDBJ databases">
        <title>Genomic Encyclopedia of Type Strains, Phase IV (KMG-IV): sequencing the most valuable type-strain genomes for metagenomic binning, comparative biology and taxonomic classification.</title>
        <authorList>
            <person name="Goeker M."/>
        </authorList>
    </citation>
    <scope>NUCLEOTIDE SEQUENCE [LARGE SCALE GENOMIC DNA]</scope>
    <source>
        <strain evidence="4 5">DSM 28650</strain>
    </source>
</reference>
<organism evidence="4 5">
    <name type="scientific">Clostridium punense</name>
    <dbReference type="NCBI Taxonomy" id="1054297"/>
    <lineage>
        <taxon>Bacteria</taxon>
        <taxon>Bacillati</taxon>
        <taxon>Bacillota</taxon>
        <taxon>Clostridia</taxon>
        <taxon>Eubacteriales</taxon>
        <taxon>Clostridiaceae</taxon>
        <taxon>Clostridium</taxon>
    </lineage>
</organism>
<comment type="caution">
    <text evidence="4">The sequence shown here is derived from an EMBL/GenBank/DDBJ whole genome shotgun (WGS) entry which is preliminary data.</text>
</comment>
<keyword evidence="5" id="KW-1185">Reference proteome</keyword>
<evidence type="ECO:0000256" key="1">
    <source>
        <dbReference type="ARBA" id="ARBA00022737"/>
    </source>
</evidence>
<dbReference type="SUPFAM" id="SSF69360">
    <property type="entry name" value="Cell wall binding repeat"/>
    <property type="match status" value="1"/>
</dbReference>
<sequence>MKKKLLALGLAALLTATQFNVVKAATKDDTATKSGQAQVATKVNEVVEKEIPLRQHVKGEITKADEAVKYKVQIPEVGSLSLDLDIDMDTALMGIIDDKGNEIISAEVTSKESTVDWKSLSYVQPGTYYITISSSYIGSFKIYVSYAKLDTNEIEPNNSMDKAQKIGVDKETIEGLFPVNDNVDIYKLDVEKDSALSFGLKSKCSFLVEILDDKGNMLHVGILGLQERANAYEGFIVEKFKAGSYYVIVTKPESMSKEFLTYELNVKSITKDGWNELGDNDYVYYDSINNSFKKGWLLYYGTWYYLDENGVMVKDLQIIDKKAYYFAEGGAMQTGWVKYYNNWFYFSESGAAKSGWLLYYDTWYYLENNGLMSTGFRRIDKKLYYFAKSGEMKTGWIKEAGKWYYFEENGAGKSEEWLRWDNNWYYFNKAGVMVTGSLKINGVVYNFNQDGTLK</sequence>